<feature type="compositionally biased region" description="Low complexity" evidence="2">
    <location>
        <begin position="691"/>
        <end position="701"/>
    </location>
</feature>
<gene>
    <name evidence="3" type="primary">A02g509960.1_BraROA</name>
    <name evidence="3" type="ORF">IGI04_007579</name>
</gene>
<evidence type="ECO:0000313" key="3">
    <source>
        <dbReference type="EMBL" id="KAG5411260.1"/>
    </source>
</evidence>
<feature type="region of interest" description="Disordered" evidence="2">
    <location>
        <begin position="320"/>
        <end position="491"/>
    </location>
</feature>
<feature type="region of interest" description="Disordered" evidence="2">
    <location>
        <begin position="663"/>
        <end position="724"/>
    </location>
</feature>
<evidence type="ECO:0000256" key="1">
    <source>
        <dbReference type="SAM" id="Coils"/>
    </source>
</evidence>
<protein>
    <submittedName>
        <fullName evidence="3">Uncharacterized protein</fullName>
    </submittedName>
</protein>
<keyword evidence="4" id="KW-1185">Reference proteome</keyword>
<reference evidence="3 4" key="1">
    <citation type="submission" date="2021-03" db="EMBL/GenBank/DDBJ databases">
        <authorList>
            <person name="King G.J."/>
            <person name="Bancroft I."/>
            <person name="Baten A."/>
            <person name="Bloomfield J."/>
            <person name="Borpatragohain P."/>
            <person name="He Z."/>
            <person name="Irish N."/>
            <person name="Irwin J."/>
            <person name="Liu K."/>
            <person name="Mauleon R.P."/>
            <person name="Moore J."/>
            <person name="Morris R."/>
            <person name="Ostergaard L."/>
            <person name="Wang B."/>
            <person name="Wells R."/>
        </authorList>
    </citation>
    <scope>NUCLEOTIDE SEQUENCE [LARGE SCALE GENOMIC DNA]</scope>
    <source>
        <strain evidence="3">R-o-18</strain>
        <tissue evidence="3">Leaf</tissue>
    </source>
</reference>
<sequence length="724" mass="79737">MGRTEAFIRFRDDVTKVEKEVIAPSRLVDWSRFRFLAKPIPRESASEPRLTRSAGLGPLFDGLCGWVKSIPNSKSPPSSLMVEQSIFDEFDIFSSENKRFNPSNIHHGAMMDTENMDLAQRLLVSEAREQFRGDDDGEEAVDASIVPISYYPGNIFAEESPLEVWRIRPSVVDGQDWSNVERTKSTVDVCSSNVCFSSLFFLVGHPNLATYPEDWRESARIVALQKQDHWEDFTRERIQRSVDRIANQSWISEPHPHINQSTSKRLSLFTRAEQKEINRAKTMKQLPDLSLIVAGKIGAKRGASENRVGPSGLEVVEATPIATEQARTGGSSQGKSSKKSKKSAGGPKDSSEPEHPGADGSSKKGGKKRKAGDPPTEDIPKKKRMKKKELAPPRSSSVCEEELQALVPEAIHEVGTSEDDENETIALRRRRRESRVTEEVSRGALAGDLRSTEVPRGISTSGGQRDRLRNESPAHVMEGSETRVSGRPKETPADGFRFEFNRELPLACYPEDCARLLRLVKGGPDQLPSVGDLIFKDEYEHASCSSVKSHGDWNVLVEKYDSSLRRAREQIRESEEAKKRVEEALWVSTREKTDAIAREKALRKAFDETRTSDGAELQMCKESMNNLEFVPTDQDIDPAKQASAGAVVLKDGAVPTIVLTDSPAKASKNASSSASSSEDPEKGDDALAGMPTADATAPAPTKFGRVSGPGEGDGRGNEDPPVVD</sequence>
<evidence type="ECO:0000313" key="4">
    <source>
        <dbReference type="Proteomes" id="UP000823674"/>
    </source>
</evidence>
<proteinExistence type="predicted"/>
<feature type="compositionally biased region" description="Low complexity" evidence="2">
    <location>
        <begin position="663"/>
        <end position="677"/>
    </location>
</feature>
<comment type="caution">
    <text evidence="3">The sequence shown here is derived from an EMBL/GenBank/DDBJ whole genome shotgun (WGS) entry which is preliminary data.</text>
</comment>
<evidence type="ECO:0000256" key="2">
    <source>
        <dbReference type="SAM" id="MobiDB-lite"/>
    </source>
</evidence>
<feature type="coiled-coil region" evidence="1">
    <location>
        <begin position="557"/>
        <end position="584"/>
    </location>
</feature>
<name>A0ABQ7NK34_BRACM</name>
<dbReference type="EMBL" id="JADBGQ010000002">
    <property type="protein sequence ID" value="KAG5411260.1"/>
    <property type="molecule type" value="Genomic_DNA"/>
</dbReference>
<dbReference type="Proteomes" id="UP000823674">
    <property type="component" value="Chromosome A02"/>
</dbReference>
<organism evidence="3 4">
    <name type="scientific">Brassica rapa subsp. trilocularis</name>
    <dbReference type="NCBI Taxonomy" id="1813537"/>
    <lineage>
        <taxon>Eukaryota</taxon>
        <taxon>Viridiplantae</taxon>
        <taxon>Streptophyta</taxon>
        <taxon>Embryophyta</taxon>
        <taxon>Tracheophyta</taxon>
        <taxon>Spermatophyta</taxon>
        <taxon>Magnoliopsida</taxon>
        <taxon>eudicotyledons</taxon>
        <taxon>Gunneridae</taxon>
        <taxon>Pentapetalae</taxon>
        <taxon>rosids</taxon>
        <taxon>malvids</taxon>
        <taxon>Brassicales</taxon>
        <taxon>Brassicaceae</taxon>
        <taxon>Brassiceae</taxon>
        <taxon>Brassica</taxon>
    </lineage>
</organism>
<accession>A0ABQ7NK34</accession>
<keyword evidence="1" id="KW-0175">Coiled coil</keyword>